<dbReference type="PANTHER" id="PTHR42901">
    <property type="entry name" value="ALCOHOL DEHYDROGENASE"/>
    <property type="match status" value="1"/>
</dbReference>
<dbReference type="GO" id="GO:0016491">
    <property type="term" value="F:oxidoreductase activity"/>
    <property type="evidence" value="ECO:0007669"/>
    <property type="project" value="UniProtKB-KW"/>
</dbReference>
<evidence type="ECO:0000256" key="1">
    <source>
        <dbReference type="ARBA" id="ARBA00006484"/>
    </source>
</evidence>
<organism evidence="3 4">
    <name type="scientific">Leucocoprinus birnbaumii</name>
    <dbReference type="NCBI Taxonomy" id="56174"/>
    <lineage>
        <taxon>Eukaryota</taxon>
        <taxon>Fungi</taxon>
        <taxon>Dikarya</taxon>
        <taxon>Basidiomycota</taxon>
        <taxon>Agaricomycotina</taxon>
        <taxon>Agaricomycetes</taxon>
        <taxon>Agaricomycetidae</taxon>
        <taxon>Agaricales</taxon>
        <taxon>Agaricineae</taxon>
        <taxon>Agaricaceae</taxon>
        <taxon>Leucocoprinus</taxon>
    </lineage>
</organism>
<evidence type="ECO:0000256" key="2">
    <source>
        <dbReference type="ARBA" id="ARBA00023002"/>
    </source>
</evidence>
<keyword evidence="2" id="KW-0560">Oxidoreductase</keyword>
<gene>
    <name evidence="3" type="ORF">NP233_g3454</name>
</gene>
<evidence type="ECO:0000313" key="3">
    <source>
        <dbReference type="EMBL" id="KAJ3571882.1"/>
    </source>
</evidence>
<dbReference type="Gene3D" id="3.40.50.720">
    <property type="entry name" value="NAD(P)-binding Rossmann-like Domain"/>
    <property type="match status" value="1"/>
</dbReference>
<dbReference type="Proteomes" id="UP001213000">
    <property type="component" value="Unassembled WGS sequence"/>
</dbReference>
<name>A0AAD5W302_9AGAR</name>
<evidence type="ECO:0000313" key="4">
    <source>
        <dbReference type="Proteomes" id="UP001213000"/>
    </source>
</evidence>
<proteinExistence type="inferred from homology"/>
<reference evidence="3" key="1">
    <citation type="submission" date="2022-07" db="EMBL/GenBank/DDBJ databases">
        <title>Genome Sequence of Leucocoprinus birnbaumii.</title>
        <authorList>
            <person name="Buettner E."/>
        </authorList>
    </citation>
    <scope>NUCLEOTIDE SEQUENCE</scope>
    <source>
        <strain evidence="3">VT141</strain>
    </source>
</reference>
<dbReference type="EMBL" id="JANIEX010000166">
    <property type="protein sequence ID" value="KAJ3571882.1"/>
    <property type="molecule type" value="Genomic_DNA"/>
</dbReference>
<protein>
    <submittedName>
        <fullName evidence="3">Uncharacterized protein</fullName>
    </submittedName>
</protein>
<dbReference type="AlphaFoldDB" id="A0AAD5W302"/>
<accession>A0AAD5W302</accession>
<sequence>MVETEFSLVRFRGDATAAKKVYEGLEPLTGHDVAEEIVWAASRPPHVQIAEVLVYPVNQASAGINYRNTSK</sequence>
<comment type="similarity">
    <text evidence="1">Belongs to the short-chain dehydrogenases/reductases (SDR) family.</text>
</comment>
<comment type="caution">
    <text evidence="3">The sequence shown here is derived from an EMBL/GenBank/DDBJ whole genome shotgun (WGS) entry which is preliminary data.</text>
</comment>
<keyword evidence="4" id="KW-1185">Reference proteome</keyword>
<dbReference type="PANTHER" id="PTHR42901:SF1">
    <property type="entry name" value="ALCOHOL DEHYDROGENASE"/>
    <property type="match status" value="1"/>
</dbReference>